<keyword evidence="1" id="KW-0805">Transcription regulation</keyword>
<dbReference type="Pfam" id="PF00392">
    <property type="entry name" value="GntR"/>
    <property type="match status" value="1"/>
</dbReference>
<comment type="caution">
    <text evidence="5">The sequence shown here is derived from an EMBL/GenBank/DDBJ whole genome shotgun (WGS) entry which is preliminary data.</text>
</comment>
<feature type="domain" description="HTH gntR-type" evidence="4">
    <location>
        <begin position="16"/>
        <end position="84"/>
    </location>
</feature>
<dbReference type="EMBL" id="JBHTAI010000001">
    <property type="protein sequence ID" value="MFC7146940.1"/>
    <property type="molecule type" value="Genomic_DNA"/>
</dbReference>
<dbReference type="PANTHER" id="PTHR38445">
    <property type="entry name" value="HTH-TYPE TRANSCRIPTIONAL REPRESSOR YTRA"/>
    <property type="match status" value="1"/>
</dbReference>
<accession>A0ABW2F4V0</accession>
<evidence type="ECO:0000256" key="2">
    <source>
        <dbReference type="ARBA" id="ARBA00023125"/>
    </source>
</evidence>
<dbReference type="Proteomes" id="UP001596378">
    <property type="component" value="Unassembled WGS sequence"/>
</dbReference>
<sequence length="145" mass="16002">MRTGGGWEEVEFNSREPVYLQVVRHFKEMIVAGRLEAGQAIPSRRELGTLLKINPNTAQRSYKEMEERKLIVTEGNSPSRITQDDAVLRTIRAELLGEAVDAFVAAVRKVDVPVDELLELVKNKYIEALSANSAPAAAEGGGERP</sequence>
<dbReference type="PROSITE" id="PS50949">
    <property type="entry name" value="HTH_GNTR"/>
    <property type="match status" value="1"/>
</dbReference>
<dbReference type="InterPro" id="IPR000524">
    <property type="entry name" value="Tscrpt_reg_HTH_GntR"/>
</dbReference>
<protein>
    <submittedName>
        <fullName evidence="5">GntR family transcriptional regulator</fullName>
    </submittedName>
</protein>
<evidence type="ECO:0000313" key="5">
    <source>
        <dbReference type="EMBL" id="MFC7146940.1"/>
    </source>
</evidence>
<keyword evidence="3" id="KW-0804">Transcription</keyword>
<proteinExistence type="predicted"/>
<dbReference type="InterPro" id="IPR036388">
    <property type="entry name" value="WH-like_DNA-bd_sf"/>
</dbReference>
<dbReference type="SUPFAM" id="SSF46785">
    <property type="entry name" value="Winged helix' DNA-binding domain"/>
    <property type="match status" value="1"/>
</dbReference>
<dbReference type="PANTHER" id="PTHR38445:SF9">
    <property type="entry name" value="HTH-TYPE TRANSCRIPTIONAL REPRESSOR YTRA"/>
    <property type="match status" value="1"/>
</dbReference>
<gene>
    <name evidence="5" type="ORF">ACFQMJ_00220</name>
</gene>
<evidence type="ECO:0000256" key="1">
    <source>
        <dbReference type="ARBA" id="ARBA00023015"/>
    </source>
</evidence>
<reference evidence="6" key="1">
    <citation type="journal article" date="2019" name="Int. J. Syst. Evol. Microbiol.">
        <title>The Global Catalogue of Microorganisms (GCM) 10K type strain sequencing project: providing services to taxonomists for standard genome sequencing and annotation.</title>
        <authorList>
            <consortium name="The Broad Institute Genomics Platform"/>
            <consortium name="The Broad Institute Genome Sequencing Center for Infectious Disease"/>
            <person name="Wu L."/>
            <person name="Ma J."/>
        </authorList>
    </citation>
    <scope>NUCLEOTIDE SEQUENCE [LARGE SCALE GENOMIC DNA]</scope>
    <source>
        <strain evidence="6">KCTC 12907</strain>
    </source>
</reference>
<dbReference type="SMART" id="SM00345">
    <property type="entry name" value="HTH_GNTR"/>
    <property type="match status" value="1"/>
</dbReference>
<evidence type="ECO:0000259" key="4">
    <source>
        <dbReference type="PROSITE" id="PS50949"/>
    </source>
</evidence>
<evidence type="ECO:0000313" key="6">
    <source>
        <dbReference type="Proteomes" id="UP001596378"/>
    </source>
</evidence>
<keyword evidence="6" id="KW-1185">Reference proteome</keyword>
<evidence type="ECO:0000256" key="3">
    <source>
        <dbReference type="ARBA" id="ARBA00023163"/>
    </source>
</evidence>
<dbReference type="RefSeq" id="WP_378052173.1">
    <property type="nucleotide sequence ID" value="NZ_JBHMDN010000047.1"/>
</dbReference>
<organism evidence="5 6">
    <name type="scientific">Cohnella cellulosilytica</name>
    <dbReference type="NCBI Taxonomy" id="986710"/>
    <lineage>
        <taxon>Bacteria</taxon>
        <taxon>Bacillati</taxon>
        <taxon>Bacillota</taxon>
        <taxon>Bacilli</taxon>
        <taxon>Bacillales</taxon>
        <taxon>Paenibacillaceae</taxon>
        <taxon>Cohnella</taxon>
    </lineage>
</organism>
<keyword evidence="2" id="KW-0238">DNA-binding</keyword>
<dbReference type="Gene3D" id="1.10.10.10">
    <property type="entry name" value="Winged helix-like DNA-binding domain superfamily/Winged helix DNA-binding domain"/>
    <property type="match status" value="1"/>
</dbReference>
<dbReference type="InterPro" id="IPR036390">
    <property type="entry name" value="WH_DNA-bd_sf"/>
</dbReference>
<name>A0ABW2F4V0_9BACL</name>